<dbReference type="GO" id="GO:0005634">
    <property type="term" value="C:nucleus"/>
    <property type="evidence" value="ECO:0007669"/>
    <property type="project" value="UniProtKB-SubCell"/>
</dbReference>
<dbReference type="GO" id="GO:0003677">
    <property type="term" value="F:DNA binding"/>
    <property type="evidence" value="ECO:0007669"/>
    <property type="project" value="UniProtKB-KW"/>
</dbReference>
<name>A0ABD1TLZ1_9LAMI</name>
<keyword evidence="2" id="KW-0238">DNA-binding</keyword>
<feature type="domain" description="BZIP" evidence="5">
    <location>
        <begin position="105"/>
        <end position="157"/>
    </location>
</feature>
<dbReference type="SUPFAM" id="SSF57959">
    <property type="entry name" value="Leucine zipper domain"/>
    <property type="match status" value="1"/>
</dbReference>
<dbReference type="PANTHER" id="PTHR22952:SF392">
    <property type="entry name" value="BZIP TRANSCRIPTION FACTOR 12"/>
    <property type="match status" value="1"/>
</dbReference>
<sequence length="417" mass="46248">MTLEDFLAKAGAVSEEDVRASSVVTIGPPSPATVALGMEATMKNVIVGVAAAQFAPAVCMQNGLTDGGFGVEFGNGMVAVGGSTGGAGRGKRRAALEEAPLDKATQQRQKRMIKNRESAARSRERKQAYTVELESLVTQLEEENARLLKEEAWLNKERYKQLMENLIPVTEKRRPPRVLRRFSEEDTKLRSVRARVEALVLQNSSLAKLPLEPLFDVIRRLEESKNDWPNQKHEVACAAVCRSWRSMCKEIVKSPEFSGKPTFLDSLKQQGPHDGSIQCFIKRDKSNLTYHLFLCLSPEYVISMDADDFSRSSSTYIGKLSLHMLVNTSLHRENKPSVPFQESVSKGTKWKLQHSSNQIWAECAGDALHHALDSASALEPGSLVPGQPVLLPRSLEDSFGSISFVKSFFRVQQLSIF</sequence>
<proteinExistence type="predicted"/>
<dbReference type="Gene3D" id="3.20.90.10">
    <property type="entry name" value="Tubby Protein, Chain A"/>
    <property type="match status" value="1"/>
</dbReference>
<evidence type="ECO:0000256" key="3">
    <source>
        <dbReference type="ARBA" id="ARBA00023242"/>
    </source>
</evidence>
<gene>
    <name evidence="6" type="ORF">Fot_27682</name>
</gene>
<dbReference type="SMART" id="SM00338">
    <property type="entry name" value="BRLZ"/>
    <property type="match status" value="1"/>
</dbReference>
<dbReference type="InterPro" id="IPR043452">
    <property type="entry name" value="BZIP46-like"/>
</dbReference>
<dbReference type="FunFam" id="1.20.5.170:FF:000036">
    <property type="entry name" value="ABSCISIC ACID-INSENSITIVE 5-like protein 2"/>
    <property type="match status" value="1"/>
</dbReference>
<comment type="caution">
    <text evidence="6">The sequence shown here is derived from an EMBL/GenBank/DDBJ whole genome shotgun (WGS) entry which is preliminary data.</text>
</comment>
<evidence type="ECO:0000256" key="2">
    <source>
        <dbReference type="ARBA" id="ARBA00023125"/>
    </source>
</evidence>
<evidence type="ECO:0000259" key="5">
    <source>
        <dbReference type="PROSITE" id="PS50217"/>
    </source>
</evidence>
<dbReference type="InterPro" id="IPR025659">
    <property type="entry name" value="Tubby-like_C"/>
</dbReference>
<dbReference type="PROSITE" id="PS00036">
    <property type="entry name" value="BZIP_BASIC"/>
    <property type="match status" value="1"/>
</dbReference>
<dbReference type="Gene3D" id="1.20.5.170">
    <property type="match status" value="1"/>
</dbReference>
<comment type="subcellular location">
    <subcellularLocation>
        <location evidence="1">Nucleus</location>
    </subcellularLocation>
</comment>
<dbReference type="EMBL" id="JBFOLJ010000008">
    <property type="protein sequence ID" value="KAL2513711.1"/>
    <property type="molecule type" value="Genomic_DNA"/>
</dbReference>
<dbReference type="SUPFAM" id="SSF54518">
    <property type="entry name" value="Tubby C-terminal domain-like"/>
    <property type="match status" value="1"/>
</dbReference>
<dbReference type="Pfam" id="PF01167">
    <property type="entry name" value="Tub"/>
    <property type="match status" value="1"/>
</dbReference>
<dbReference type="AlphaFoldDB" id="A0ABD1TLZ1"/>
<evidence type="ECO:0000256" key="4">
    <source>
        <dbReference type="SAM" id="Coils"/>
    </source>
</evidence>
<evidence type="ECO:0000313" key="7">
    <source>
        <dbReference type="Proteomes" id="UP001604277"/>
    </source>
</evidence>
<keyword evidence="3" id="KW-0539">Nucleus</keyword>
<dbReference type="InterPro" id="IPR046347">
    <property type="entry name" value="bZIP_sf"/>
</dbReference>
<dbReference type="Proteomes" id="UP001604277">
    <property type="component" value="Unassembled WGS sequence"/>
</dbReference>
<dbReference type="InterPro" id="IPR004827">
    <property type="entry name" value="bZIP"/>
</dbReference>
<organism evidence="6 7">
    <name type="scientific">Forsythia ovata</name>
    <dbReference type="NCBI Taxonomy" id="205694"/>
    <lineage>
        <taxon>Eukaryota</taxon>
        <taxon>Viridiplantae</taxon>
        <taxon>Streptophyta</taxon>
        <taxon>Embryophyta</taxon>
        <taxon>Tracheophyta</taxon>
        <taxon>Spermatophyta</taxon>
        <taxon>Magnoliopsida</taxon>
        <taxon>eudicotyledons</taxon>
        <taxon>Gunneridae</taxon>
        <taxon>Pentapetalae</taxon>
        <taxon>asterids</taxon>
        <taxon>lamiids</taxon>
        <taxon>Lamiales</taxon>
        <taxon>Oleaceae</taxon>
        <taxon>Forsythieae</taxon>
        <taxon>Forsythia</taxon>
    </lineage>
</organism>
<evidence type="ECO:0000256" key="1">
    <source>
        <dbReference type="ARBA" id="ARBA00004123"/>
    </source>
</evidence>
<accession>A0ABD1TLZ1</accession>
<keyword evidence="4" id="KW-0175">Coiled coil</keyword>
<dbReference type="Pfam" id="PF00170">
    <property type="entry name" value="bZIP_1"/>
    <property type="match status" value="1"/>
</dbReference>
<keyword evidence="7" id="KW-1185">Reference proteome</keyword>
<dbReference type="PANTHER" id="PTHR22952">
    <property type="entry name" value="CAMP-RESPONSE ELEMENT BINDING PROTEIN-RELATED"/>
    <property type="match status" value="1"/>
</dbReference>
<dbReference type="InterPro" id="IPR000007">
    <property type="entry name" value="Tubby_C"/>
</dbReference>
<dbReference type="CDD" id="cd14707">
    <property type="entry name" value="bZIP_plant_BZIP46"/>
    <property type="match status" value="1"/>
</dbReference>
<reference evidence="7" key="1">
    <citation type="submission" date="2024-07" db="EMBL/GenBank/DDBJ databases">
        <title>Two chromosome-level genome assemblies of Korean endemic species Abeliophyllum distichum and Forsythia ovata (Oleaceae).</title>
        <authorList>
            <person name="Jang H."/>
        </authorList>
    </citation>
    <scope>NUCLEOTIDE SEQUENCE [LARGE SCALE GENOMIC DNA]</scope>
</reference>
<evidence type="ECO:0000313" key="6">
    <source>
        <dbReference type="EMBL" id="KAL2513711.1"/>
    </source>
</evidence>
<protein>
    <submittedName>
        <fullName evidence="6">BZIP domain-containing protein</fullName>
    </submittedName>
</protein>
<dbReference type="PROSITE" id="PS50217">
    <property type="entry name" value="BZIP"/>
    <property type="match status" value="1"/>
</dbReference>
<feature type="coiled-coil region" evidence="4">
    <location>
        <begin position="126"/>
        <end position="157"/>
    </location>
</feature>